<organism evidence="3 4">
    <name type="scientific">Candida albicans P78048</name>
    <dbReference type="NCBI Taxonomy" id="1094989"/>
    <lineage>
        <taxon>Eukaryota</taxon>
        <taxon>Fungi</taxon>
        <taxon>Dikarya</taxon>
        <taxon>Ascomycota</taxon>
        <taxon>Saccharomycotina</taxon>
        <taxon>Pichiomycetes</taxon>
        <taxon>Debaryomycetaceae</taxon>
        <taxon>Candida/Lodderomyces clade</taxon>
        <taxon>Candida</taxon>
    </lineage>
</organism>
<dbReference type="InterPro" id="IPR050126">
    <property type="entry name" value="Ap4A_hydrolase"/>
</dbReference>
<dbReference type="Proteomes" id="UP000030161">
    <property type="component" value="Unassembled WGS sequence"/>
</dbReference>
<dbReference type="EMBL" id="AJIX01000041">
    <property type="protein sequence ID" value="KGR04670.1"/>
    <property type="molecule type" value="Genomic_DNA"/>
</dbReference>
<dbReference type="PANTHER" id="PTHR42850:SF4">
    <property type="entry name" value="ZINC-DEPENDENT ENDOPOLYPHOSPHATASE"/>
    <property type="match status" value="1"/>
</dbReference>
<keyword evidence="1" id="KW-0812">Transmembrane</keyword>
<dbReference type="AlphaFoldDB" id="A0AB34PN95"/>
<comment type="caution">
    <text evidence="3">The sequence shown here is derived from an EMBL/GenBank/DDBJ whole genome shotgun (WGS) entry which is preliminary data.</text>
</comment>
<sequence>MRETTPLKKSYKKYKSTTREDDSEVSGYYDHEQQYEEYEDSFSMSKTTKYTLFTIIGLITLLALYFFTVFLPDYFIPEAVALKPIENISDIPVTLVPSSNKENSEANDKKMVDRIILIGDIHGHYIEFRKLLTKINYNKHKDHLIVLGDFISKGPDSFKTLDYLINNNIDCVLGNHEYYILQNYATFHGLDQPNFSSSESQPIAVKDSFNDDPEFLLAKKLEPHHVKYINNCSIIKKLGYVPNPKGKKKNKVGDGADYSQGIAVHAGIRPDLPLDQQDPIDNLEMRSLIGPFYNETTADPTIPNSKSWSKIYNSKNGEYPADYIVYYGHDAGRGLKIKKFTKGLDSRCDRNGKLSAMVISKKQVTVDVNDYDKKKSFELIEEVVQVNC</sequence>
<dbReference type="InterPro" id="IPR004843">
    <property type="entry name" value="Calcineurin-like_PHP"/>
</dbReference>
<proteinExistence type="predicted"/>
<protein>
    <recommendedName>
        <fullName evidence="2">Calcineurin-like phosphoesterase domain-containing protein</fullName>
    </recommendedName>
</protein>
<evidence type="ECO:0000313" key="4">
    <source>
        <dbReference type="Proteomes" id="UP000030161"/>
    </source>
</evidence>
<name>A0AB34PN95_CANAX</name>
<dbReference type="GO" id="GO:0006798">
    <property type="term" value="P:polyphosphate catabolic process"/>
    <property type="evidence" value="ECO:0007669"/>
    <property type="project" value="TreeGrafter"/>
</dbReference>
<dbReference type="CDD" id="cd00144">
    <property type="entry name" value="MPP_PPP_family"/>
    <property type="match status" value="1"/>
</dbReference>
<dbReference type="InterPro" id="IPR029052">
    <property type="entry name" value="Metallo-depent_PP-like"/>
</dbReference>
<dbReference type="PANTHER" id="PTHR42850">
    <property type="entry name" value="METALLOPHOSPHOESTERASE"/>
    <property type="match status" value="1"/>
</dbReference>
<dbReference type="SMR" id="A0AB34PN95"/>
<evidence type="ECO:0000256" key="1">
    <source>
        <dbReference type="SAM" id="Phobius"/>
    </source>
</evidence>
<feature type="domain" description="Calcineurin-like phosphoesterase" evidence="2">
    <location>
        <begin position="114"/>
        <end position="198"/>
    </location>
</feature>
<feature type="transmembrane region" description="Helical" evidence="1">
    <location>
        <begin position="50"/>
        <end position="71"/>
    </location>
</feature>
<dbReference type="GO" id="GO:0000298">
    <property type="term" value="F:endopolyphosphatase activity"/>
    <property type="evidence" value="ECO:0007669"/>
    <property type="project" value="TreeGrafter"/>
</dbReference>
<accession>A0AB34PN95</accession>
<dbReference type="Gene3D" id="3.60.21.10">
    <property type="match status" value="1"/>
</dbReference>
<evidence type="ECO:0000313" key="3">
    <source>
        <dbReference type="EMBL" id="KGR04670.1"/>
    </source>
</evidence>
<dbReference type="GO" id="GO:0005737">
    <property type="term" value="C:cytoplasm"/>
    <property type="evidence" value="ECO:0007669"/>
    <property type="project" value="TreeGrafter"/>
</dbReference>
<evidence type="ECO:0000259" key="2">
    <source>
        <dbReference type="Pfam" id="PF00149"/>
    </source>
</evidence>
<dbReference type="GO" id="GO:0016791">
    <property type="term" value="F:phosphatase activity"/>
    <property type="evidence" value="ECO:0007669"/>
    <property type="project" value="TreeGrafter"/>
</dbReference>
<dbReference type="SUPFAM" id="SSF56300">
    <property type="entry name" value="Metallo-dependent phosphatases"/>
    <property type="match status" value="1"/>
</dbReference>
<keyword evidence="1" id="KW-0472">Membrane</keyword>
<dbReference type="Pfam" id="PF00149">
    <property type="entry name" value="Metallophos"/>
    <property type="match status" value="1"/>
</dbReference>
<gene>
    <name evidence="3" type="ORF">MG3_05297</name>
</gene>
<keyword evidence="1" id="KW-1133">Transmembrane helix</keyword>
<reference evidence="3 4" key="1">
    <citation type="submission" date="2013-12" db="EMBL/GenBank/DDBJ databases">
        <title>The Genome Sequence of Candida albicans P78048.</title>
        <authorList>
            <consortium name="The Broad Institute Genome Sequencing Platform"/>
            <consortium name="The Broad Institute Genome Sequencing Center for Infectious Disease"/>
            <person name="Cuomo C."/>
            <person name="Bennett R."/>
            <person name="Hirakawa M."/>
            <person name="Noverr M."/>
            <person name="Mitchell A."/>
            <person name="Young S.K."/>
            <person name="Zeng Q."/>
            <person name="Gargeya S."/>
            <person name="Fitzgerald M."/>
            <person name="Abouelleil A."/>
            <person name="Alvarado L."/>
            <person name="Berlin A.M."/>
            <person name="Chapman S.B."/>
            <person name="Dewar J."/>
            <person name="Goldberg J."/>
            <person name="Griggs A."/>
            <person name="Gujja S."/>
            <person name="Hansen M."/>
            <person name="Howarth C."/>
            <person name="Imamovic A."/>
            <person name="Larimer J."/>
            <person name="McCowan C."/>
            <person name="Murphy C."/>
            <person name="Pearson M."/>
            <person name="Priest M."/>
            <person name="Roberts A."/>
            <person name="Saif S."/>
            <person name="Shea T."/>
            <person name="Sykes S."/>
            <person name="Wortman J."/>
            <person name="Nusbaum C."/>
            <person name="Birren B."/>
        </authorList>
    </citation>
    <scope>NUCLEOTIDE SEQUENCE [LARGE SCALE GENOMIC DNA]</scope>
    <source>
        <strain evidence="3 4">P78048</strain>
    </source>
</reference>